<keyword evidence="3" id="KW-1185">Reference proteome</keyword>
<dbReference type="OMA" id="GYNDWEQ"/>
<gene>
    <name evidence="2" type="ORF">TanjilG_08535</name>
</gene>
<keyword evidence="1" id="KW-0472">Membrane</keyword>
<keyword evidence="1" id="KW-1133">Transmembrane helix</keyword>
<evidence type="ECO:0000313" key="3">
    <source>
        <dbReference type="Proteomes" id="UP000188354"/>
    </source>
</evidence>
<dbReference type="PANTHER" id="PTHR37206">
    <property type="entry name" value="TRANSMEMBRANE PROTEIN"/>
    <property type="match status" value="1"/>
</dbReference>
<dbReference type="KEGG" id="lang:109330994"/>
<reference evidence="2 3" key="1">
    <citation type="journal article" date="2017" name="Plant Biotechnol. J.">
        <title>A comprehensive draft genome sequence for lupin (Lupinus angustifolius), an emerging health food: insights into plant-microbe interactions and legume evolution.</title>
        <authorList>
            <person name="Hane J.K."/>
            <person name="Ming Y."/>
            <person name="Kamphuis L.G."/>
            <person name="Nelson M.N."/>
            <person name="Garg G."/>
            <person name="Atkins C.A."/>
            <person name="Bayer P.E."/>
            <person name="Bravo A."/>
            <person name="Bringans S."/>
            <person name="Cannon S."/>
            <person name="Edwards D."/>
            <person name="Foley R."/>
            <person name="Gao L.L."/>
            <person name="Harrison M.J."/>
            <person name="Huang W."/>
            <person name="Hurgobin B."/>
            <person name="Li S."/>
            <person name="Liu C.W."/>
            <person name="McGrath A."/>
            <person name="Morahan G."/>
            <person name="Murray J."/>
            <person name="Weller J."/>
            <person name="Jian J."/>
            <person name="Singh K.B."/>
        </authorList>
    </citation>
    <scope>NUCLEOTIDE SEQUENCE [LARGE SCALE GENOMIC DNA]</scope>
    <source>
        <strain evidence="3">cv. Tanjil</strain>
        <tissue evidence="2">Whole plant</tissue>
    </source>
</reference>
<keyword evidence="1" id="KW-0812">Transmembrane</keyword>
<evidence type="ECO:0008006" key="4">
    <source>
        <dbReference type="Google" id="ProtNLM"/>
    </source>
</evidence>
<proteinExistence type="predicted"/>
<evidence type="ECO:0000313" key="2">
    <source>
        <dbReference type="EMBL" id="OIV94237.1"/>
    </source>
</evidence>
<dbReference type="EMBL" id="CM007377">
    <property type="protein sequence ID" value="OIV94237.1"/>
    <property type="molecule type" value="Genomic_DNA"/>
</dbReference>
<protein>
    <recommendedName>
        <fullName evidence="4">Transmembrane protein</fullName>
    </recommendedName>
</protein>
<dbReference type="AlphaFoldDB" id="A0A1J7G1C6"/>
<feature type="transmembrane region" description="Helical" evidence="1">
    <location>
        <begin position="108"/>
        <end position="130"/>
    </location>
</feature>
<evidence type="ECO:0000256" key="1">
    <source>
        <dbReference type="SAM" id="Phobius"/>
    </source>
</evidence>
<dbReference type="Gramene" id="OIV94237">
    <property type="protein sequence ID" value="OIV94237"/>
    <property type="gene ID" value="TanjilG_08535"/>
</dbReference>
<dbReference type="PANTHER" id="PTHR37206:SF4">
    <property type="entry name" value="TRANSMEMBRANE PROTEIN"/>
    <property type="match status" value="1"/>
</dbReference>
<sequence>MEHKDDSQDFNEWQQIEQHPSPTVHQSSVAWNTVAINDTYLHKFHADRSSVEDSEDGTSEGETPMPAALPPSDWWLRVANEGRKLLKLRFEAMRAGVVRVVYKVRNCAIYVGAFWSILCVTGAATVAVLVCRIRRRRRRVGRQSVDHLTYLLREKDEKIRQLALQIAQLNEVISSRRKVPVLRISS</sequence>
<name>A0A1J7G1C6_LUPAN</name>
<organism evidence="2 3">
    <name type="scientific">Lupinus angustifolius</name>
    <name type="common">Narrow-leaved blue lupine</name>
    <dbReference type="NCBI Taxonomy" id="3871"/>
    <lineage>
        <taxon>Eukaryota</taxon>
        <taxon>Viridiplantae</taxon>
        <taxon>Streptophyta</taxon>
        <taxon>Embryophyta</taxon>
        <taxon>Tracheophyta</taxon>
        <taxon>Spermatophyta</taxon>
        <taxon>Magnoliopsida</taxon>
        <taxon>eudicotyledons</taxon>
        <taxon>Gunneridae</taxon>
        <taxon>Pentapetalae</taxon>
        <taxon>rosids</taxon>
        <taxon>fabids</taxon>
        <taxon>Fabales</taxon>
        <taxon>Fabaceae</taxon>
        <taxon>Papilionoideae</taxon>
        <taxon>50 kb inversion clade</taxon>
        <taxon>genistoids sensu lato</taxon>
        <taxon>core genistoids</taxon>
        <taxon>Genisteae</taxon>
        <taxon>Lupinus</taxon>
    </lineage>
</organism>
<dbReference type="Proteomes" id="UP000188354">
    <property type="component" value="Chromosome LG17"/>
</dbReference>
<accession>A0A1J7G1C6</accession>
<dbReference type="OrthoDB" id="734536at2759"/>